<dbReference type="Pfam" id="PF00589">
    <property type="entry name" value="Phage_integrase"/>
    <property type="match status" value="1"/>
</dbReference>
<dbReference type="RefSeq" id="WP_135282978.1">
    <property type="nucleotide sequence ID" value="NZ_SRIO01000047.1"/>
</dbReference>
<evidence type="ECO:0000259" key="6">
    <source>
        <dbReference type="PROSITE" id="PS51898"/>
    </source>
</evidence>
<evidence type="ECO:0000256" key="4">
    <source>
        <dbReference type="ARBA" id="ARBA00023172"/>
    </source>
</evidence>
<dbReference type="InterPro" id="IPR013762">
    <property type="entry name" value="Integrase-like_cat_sf"/>
</dbReference>
<dbReference type="EMBL" id="SRIO01000047">
    <property type="protein sequence ID" value="TFZ80937.1"/>
    <property type="molecule type" value="Genomic_DNA"/>
</dbReference>
<dbReference type="AlphaFoldDB" id="A0A4Z0F6Z5"/>
<dbReference type="NCBIfam" id="TIGR02249">
    <property type="entry name" value="integrase_gron"/>
    <property type="match status" value="1"/>
</dbReference>
<evidence type="ECO:0000256" key="1">
    <source>
        <dbReference type="ARBA" id="ARBA00008857"/>
    </source>
</evidence>
<comment type="caution">
    <text evidence="8">The sequence shown here is derived from an EMBL/GenBank/DDBJ whole genome shotgun (WGS) entry which is preliminary data.</text>
</comment>
<dbReference type="GO" id="GO:0006310">
    <property type="term" value="P:DNA recombination"/>
    <property type="evidence" value="ECO:0007669"/>
    <property type="project" value="UniProtKB-KW"/>
</dbReference>
<dbReference type="PANTHER" id="PTHR30349">
    <property type="entry name" value="PHAGE INTEGRASE-RELATED"/>
    <property type="match status" value="1"/>
</dbReference>
<dbReference type="SUPFAM" id="SSF56349">
    <property type="entry name" value="DNA breaking-rejoining enzymes"/>
    <property type="match status" value="1"/>
</dbReference>
<feature type="non-terminal residue" evidence="8">
    <location>
        <position position="402"/>
    </location>
</feature>
<dbReference type="Proteomes" id="UP000297890">
    <property type="component" value="Unassembled WGS sequence"/>
</dbReference>
<reference evidence="8 9" key="1">
    <citation type="journal article" date="2019" name="ISME J.">
        <title>Candidatus Macondimonas diazotrophica, a novel gammaproteobacterial genus dominating crude-oil-contaminated coastal sediments.</title>
        <authorList>
            <person name="Karthikeyan S."/>
            <person name="Konstantinidis K."/>
        </authorList>
    </citation>
    <scope>NUCLEOTIDE SEQUENCE [LARGE SCALE GENOMIC DNA]</scope>
    <source>
        <strain evidence="8 9">KTK01</strain>
    </source>
</reference>
<protein>
    <submittedName>
        <fullName evidence="8">Integron integrase</fullName>
    </submittedName>
</protein>
<dbReference type="Gene3D" id="1.10.150.130">
    <property type="match status" value="1"/>
</dbReference>
<dbReference type="GO" id="GO:0015074">
    <property type="term" value="P:DNA integration"/>
    <property type="evidence" value="ECO:0007669"/>
    <property type="project" value="UniProtKB-KW"/>
</dbReference>
<proteinExistence type="inferred from homology"/>
<dbReference type="Pfam" id="PF13495">
    <property type="entry name" value="Phage_int_SAM_4"/>
    <property type="match status" value="1"/>
</dbReference>
<name>A0A4Z0F6Z5_9GAMM</name>
<sequence>MKTSIKQIDGSRTSLPTGWQRDFNALLDRNVPQAARPWLVRHAQAFIDVLQGDGRGLKAAEPDDVTKFLEDAGRTASLRDWQFRQCVQALEILLVDVGGLPWTSAFDWGYWRDAAKALPSDHPTVARRGSWPTAGEPEGATKPAEVFTPLLNRLAEEIRVRQYSIRTEQTYRHWVERFLRRFPDATPAALGKPEVEAFLSDLAVRRNVSPSTQNLALTSLVFFFREVLERPLPDMDFARAKRARRLPVVLSRTEVKALLGAMDGVYALMAGLMYGTGMRLMECVRLRVKDVDFAYGTITVRDGKGNKDRVVPLPRRYAGSLQSHLGRVQATHTDDLKAGFGQVYLPHALDGKYPNAAAEWPWQYVFPSSRLSTDPRSGVTRRHHLHENALQRAIKKAANETG</sequence>
<comment type="similarity">
    <text evidence="1">Belongs to the 'phage' integrase family.</text>
</comment>
<dbReference type="InterPro" id="IPR004107">
    <property type="entry name" value="Integrase_SAM-like_N"/>
</dbReference>
<evidence type="ECO:0000259" key="7">
    <source>
        <dbReference type="PROSITE" id="PS51900"/>
    </source>
</evidence>
<evidence type="ECO:0000313" key="9">
    <source>
        <dbReference type="Proteomes" id="UP000297890"/>
    </source>
</evidence>
<dbReference type="InterPro" id="IPR011010">
    <property type="entry name" value="DNA_brk_join_enz"/>
</dbReference>
<dbReference type="Gene3D" id="1.10.443.10">
    <property type="entry name" value="Intergrase catalytic core"/>
    <property type="match status" value="1"/>
</dbReference>
<evidence type="ECO:0000256" key="5">
    <source>
        <dbReference type="PROSITE-ProRule" id="PRU01248"/>
    </source>
</evidence>
<dbReference type="GO" id="GO:0003677">
    <property type="term" value="F:DNA binding"/>
    <property type="evidence" value="ECO:0007669"/>
    <property type="project" value="UniProtKB-UniRule"/>
</dbReference>
<dbReference type="InterPro" id="IPR050090">
    <property type="entry name" value="Tyrosine_recombinase_XerCD"/>
</dbReference>
<evidence type="ECO:0000313" key="8">
    <source>
        <dbReference type="EMBL" id="TFZ80937.1"/>
    </source>
</evidence>
<dbReference type="InterPro" id="IPR044068">
    <property type="entry name" value="CB"/>
</dbReference>
<organism evidence="8 9">
    <name type="scientific">Candidatus Macondimonas diazotrophica</name>
    <dbReference type="NCBI Taxonomy" id="2305248"/>
    <lineage>
        <taxon>Bacteria</taxon>
        <taxon>Pseudomonadati</taxon>
        <taxon>Pseudomonadota</taxon>
        <taxon>Gammaproteobacteria</taxon>
        <taxon>Chromatiales</taxon>
        <taxon>Ectothiorhodospiraceae</taxon>
        <taxon>Candidatus Macondimonas</taxon>
    </lineage>
</organism>
<feature type="domain" description="Tyr recombinase" evidence="6">
    <location>
        <begin position="245"/>
        <end position="402"/>
    </location>
</feature>
<dbReference type="InterPro" id="IPR002104">
    <property type="entry name" value="Integrase_catalytic"/>
</dbReference>
<keyword evidence="3 5" id="KW-0238">DNA-binding</keyword>
<keyword evidence="4" id="KW-0233">DNA recombination</keyword>
<evidence type="ECO:0000256" key="3">
    <source>
        <dbReference type="ARBA" id="ARBA00023125"/>
    </source>
</evidence>
<dbReference type="PANTHER" id="PTHR30349:SF64">
    <property type="entry name" value="PROPHAGE INTEGRASE INTD-RELATED"/>
    <property type="match status" value="1"/>
</dbReference>
<gene>
    <name evidence="8" type="ORF">E4680_13665</name>
</gene>
<accession>A0A4Z0F6Z5</accession>
<dbReference type="InterPro" id="IPR010998">
    <property type="entry name" value="Integrase_recombinase_N"/>
</dbReference>
<dbReference type="PROSITE" id="PS51900">
    <property type="entry name" value="CB"/>
    <property type="match status" value="1"/>
</dbReference>
<evidence type="ECO:0000256" key="2">
    <source>
        <dbReference type="ARBA" id="ARBA00022908"/>
    </source>
</evidence>
<dbReference type="InterPro" id="IPR011946">
    <property type="entry name" value="Integrase_integron-type"/>
</dbReference>
<dbReference type="PROSITE" id="PS51898">
    <property type="entry name" value="TYR_RECOMBINASE"/>
    <property type="match status" value="1"/>
</dbReference>
<feature type="domain" description="Core-binding (CB)" evidence="7">
    <location>
        <begin position="145"/>
        <end position="228"/>
    </location>
</feature>
<keyword evidence="2" id="KW-0229">DNA integration</keyword>
<keyword evidence="9" id="KW-1185">Reference proteome</keyword>
<dbReference type="OrthoDB" id="9801717at2"/>